<proteinExistence type="predicted"/>
<reference evidence="1" key="1">
    <citation type="journal article" date="2020" name="Stud. Mycol.">
        <title>101 Dothideomycetes genomes: a test case for predicting lifestyles and emergence of pathogens.</title>
        <authorList>
            <person name="Haridas S."/>
            <person name="Albert R."/>
            <person name="Binder M."/>
            <person name="Bloem J."/>
            <person name="Labutti K."/>
            <person name="Salamov A."/>
            <person name="Andreopoulos B."/>
            <person name="Baker S."/>
            <person name="Barry K."/>
            <person name="Bills G."/>
            <person name="Bluhm B."/>
            <person name="Cannon C."/>
            <person name="Castanera R."/>
            <person name="Culley D."/>
            <person name="Daum C."/>
            <person name="Ezra D."/>
            <person name="Gonzalez J."/>
            <person name="Henrissat B."/>
            <person name="Kuo A."/>
            <person name="Liang C."/>
            <person name="Lipzen A."/>
            <person name="Lutzoni F."/>
            <person name="Magnuson J."/>
            <person name="Mondo S."/>
            <person name="Nolan M."/>
            <person name="Ohm R."/>
            <person name="Pangilinan J."/>
            <person name="Park H.-J."/>
            <person name="Ramirez L."/>
            <person name="Alfaro M."/>
            <person name="Sun H."/>
            <person name="Tritt A."/>
            <person name="Yoshinaga Y."/>
            <person name="Zwiers L.-H."/>
            <person name="Turgeon B."/>
            <person name="Goodwin S."/>
            <person name="Spatafora J."/>
            <person name="Crous P."/>
            <person name="Grigoriev I."/>
        </authorList>
    </citation>
    <scope>NUCLEOTIDE SEQUENCE</scope>
    <source>
        <strain evidence="1">CBS 125425</strain>
    </source>
</reference>
<keyword evidence="2" id="KW-1185">Reference proteome</keyword>
<evidence type="ECO:0000313" key="2">
    <source>
        <dbReference type="Proteomes" id="UP000799444"/>
    </source>
</evidence>
<protein>
    <submittedName>
        <fullName evidence="1">Uncharacterized protein</fullName>
    </submittedName>
</protein>
<name>A0A9P4R1C9_9PLEO</name>
<accession>A0A9P4R1C9</accession>
<sequence length="102" mass="11091">MSWAGRRFLALISMPGRASTARHAAVGTTLAPVRTKPNSQPIVDDDLAGFVDSAIPNCRAGSSQAEFRSTPSVSDYCRAAEEFDFAVDWHVACRGEPRSKHR</sequence>
<dbReference type="AlphaFoldDB" id="A0A9P4R1C9"/>
<organism evidence="1 2">
    <name type="scientific">Polyplosphaeria fusca</name>
    <dbReference type="NCBI Taxonomy" id="682080"/>
    <lineage>
        <taxon>Eukaryota</taxon>
        <taxon>Fungi</taxon>
        <taxon>Dikarya</taxon>
        <taxon>Ascomycota</taxon>
        <taxon>Pezizomycotina</taxon>
        <taxon>Dothideomycetes</taxon>
        <taxon>Pleosporomycetidae</taxon>
        <taxon>Pleosporales</taxon>
        <taxon>Tetraplosphaeriaceae</taxon>
        <taxon>Polyplosphaeria</taxon>
    </lineage>
</organism>
<evidence type="ECO:0000313" key="1">
    <source>
        <dbReference type="EMBL" id="KAF2735008.1"/>
    </source>
</evidence>
<gene>
    <name evidence="1" type="ORF">EJ04DRAFT_512010</name>
</gene>
<dbReference type="Proteomes" id="UP000799444">
    <property type="component" value="Unassembled WGS sequence"/>
</dbReference>
<dbReference type="EMBL" id="ML996140">
    <property type="protein sequence ID" value="KAF2735008.1"/>
    <property type="molecule type" value="Genomic_DNA"/>
</dbReference>
<comment type="caution">
    <text evidence="1">The sequence shown here is derived from an EMBL/GenBank/DDBJ whole genome shotgun (WGS) entry which is preliminary data.</text>
</comment>